<accession>A0A835ZB75</accession>
<evidence type="ECO:0000256" key="1">
    <source>
        <dbReference type="SAM" id="SignalP"/>
    </source>
</evidence>
<evidence type="ECO:0000259" key="2">
    <source>
        <dbReference type="Pfam" id="PF13225"/>
    </source>
</evidence>
<dbReference type="Pfam" id="PF13225">
    <property type="entry name" value="D27-like_C"/>
    <property type="match status" value="1"/>
</dbReference>
<feature type="domain" description="Beta-carotene isomerase D27-like C-terminal" evidence="2">
    <location>
        <begin position="88"/>
        <end position="174"/>
    </location>
</feature>
<keyword evidence="4" id="KW-1185">Reference proteome</keyword>
<comment type="caution">
    <text evidence="3">The sequence shown here is derived from an EMBL/GenBank/DDBJ whole genome shotgun (WGS) entry which is preliminary data.</text>
</comment>
<organism evidence="3 4">
    <name type="scientific">Tribonema minus</name>
    <dbReference type="NCBI Taxonomy" id="303371"/>
    <lineage>
        <taxon>Eukaryota</taxon>
        <taxon>Sar</taxon>
        <taxon>Stramenopiles</taxon>
        <taxon>Ochrophyta</taxon>
        <taxon>PX clade</taxon>
        <taxon>Xanthophyceae</taxon>
        <taxon>Tribonematales</taxon>
        <taxon>Tribonemataceae</taxon>
        <taxon>Tribonema</taxon>
    </lineage>
</organism>
<dbReference type="PANTHER" id="PTHR33591:SF2">
    <property type="entry name" value="BETA-CAROTENE ISOMERASE D27"/>
    <property type="match status" value="1"/>
</dbReference>
<proteinExistence type="predicted"/>
<dbReference type="InterPro" id="IPR038938">
    <property type="entry name" value="D27-like"/>
</dbReference>
<keyword evidence="1" id="KW-0732">Signal</keyword>
<dbReference type="OrthoDB" id="416096at2759"/>
<reference evidence="3" key="1">
    <citation type="submission" date="2021-02" db="EMBL/GenBank/DDBJ databases">
        <title>First Annotated Genome of the Yellow-green Alga Tribonema minus.</title>
        <authorList>
            <person name="Mahan K.M."/>
        </authorList>
    </citation>
    <scope>NUCLEOTIDE SEQUENCE</scope>
    <source>
        <strain evidence="3">UTEX B ZZ1240</strain>
    </source>
</reference>
<dbReference type="GO" id="GO:0005506">
    <property type="term" value="F:iron ion binding"/>
    <property type="evidence" value="ECO:0007669"/>
    <property type="project" value="InterPro"/>
</dbReference>
<gene>
    <name evidence="3" type="ORF">JKP88DRAFT_206773</name>
</gene>
<dbReference type="AlphaFoldDB" id="A0A835ZB75"/>
<protein>
    <recommendedName>
        <fullName evidence="2">Beta-carotene isomerase D27-like C-terminal domain-containing protein</fullName>
    </recommendedName>
</protein>
<feature type="signal peptide" evidence="1">
    <location>
        <begin position="1"/>
        <end position="15"/>
    </location>
</feature>
<dbReference type="PANTHER" id="PTHR33591">
    <property type="entry name" value="BETA-CAROTENE ISOMERASE D27"/>
    <property type="match status" value="1"/>
</dbReference>
<dbReference type="Proteomes" id="UP000664859">
    <property type="component" value="Unassembled WGS sequence"/>
</dbReference>
<name>A0A835ZB75_9STRA</name>
<evidence type="ECO:0000313" key="4">
    <source>
        <dbReference type="Proteomes" id="UP000664859"/>
    </source>
</evidence>
<dbReference type="EMBL" id="JAFCMP010000075">
    <property type="protein sequence ID" value="KAG5188195.1"/>
    <property type="molecule type" value="Genomic_DNA"/>
</dbReference>
<sequence>MLISFLCFKLAEVLGAELPSSPDYDTFIVLARGIQLKFPDPADQRAVIAGMLRDALPAWMLHAYRFVSPPSKFSAELNAVMCAILSDWLVGPSTVTTAEVPVAGGGTEVWRAAVKVERCRYLEASRCKGACMNLCKVPTETFFREELGMPLTLVPDFDDLSCTFTFGVEPAPLAEDPLVVEPCYYQCPASSAAYARSGRACHTMPELPPSAGDAADA</sequence>
<feature type="chain" id="PRO_5032658316" description="Beta-carotene isomerase D27-like C-terminal domain-containing protein" evidence="1">
    <location>
        <begin position="16"/>
        <end position="217"/>
    </location>
</feature>
<evidence type="ECO:0000313" key="3">
    <source>
        <dbReference type="EMBL" id="KAG5188195.1"/>
    </source>
</evidence>
<dbReference type="InterPro" id="IPR025114">
    <property type="entry name" value="D27-like_C"/>
</dbReference>